<dbReference type="Pfam" id="PF13476">
    <property type="entry name" value="AAA_23"/>
    <property type="match status" value="1"/>
</dbReference>
<reference evidence="4" key="1">
    <citation type="journal article" date="2019" name="Int. J. Syst. Evol. Microbiol.">
        <title>The Global Catalogue of Microorganisms (GCM) 10K type strain sequencing project: providing services to taxonomists for standard genome sequencing and annotation.</title>
        <authorList>
            <consortium name="The Broad Institute Genomics Platform"/>
            <consortium name="The Broad Institute Genome Sequencing Center for Infectious Disease"/>
            <person name="Wu L."/>
            <person name="Ma J."/>
        </authorList>
    </citation>
    <scope>NUCLEOTIDE SEQUENCE [LARGE SCALE GENOMIC DNA]</scope>
    <source>
        <strain evidence="4">JCM 4087</strain>
    </source>
</reference>
<comment type="caution">
    <text evidence="3">The sequence shown here is derived from an EMBL/GenBank/DDBJ whole genome shotgun (WGS) entry which is preliminary data.</text>
</comment>
<organism evidence="3 4">
    <name type="scientific">Acidicapsa dinghuensis</name>
    <dbReference type="NCBI Taxonomy" id="2218256"/>
    <lineage>
        <taxon>Bacteria</taxon>
        <taxon>Pseudomonadati</taxon>
        <taxon>Acidobacteriota</taxon>
        <taxon>Terriglobia</taxon>
        <taxon>Terriglobales</taxon>
        <taxon>Acidobacteriaceae</taxon>
        <taxon>Acidicapsa</taxon>
    </lineage>
</organism>
<dbReference type="Gene3D" id="3.40.50.300">
    <property type="entry name" value="P-loop containing nucleotide triphosphate hydrolases"/>
    <property type="match status" value="2"/>
</dbReference>
<name>A0ABW1EM74_9BACT</name>
<dbReference type="Proteomes" id="UP001596091">
    <property type="component" value="Unassembled WGS sequence"/>
</dbReference>
<feature type="coiled-coil region" evidence="1">
    <location>
        <begin position="377"/>
        <end position="418"/>
    </location>
</feature>
<evidence type="ECO:0000313" key="3">
    <source>
        <dbReference type="EMBL" id="MFC5865019.1"/>
    </source>
</evidence>
<feature type="coiled-coil region" evidence="1">
    <location>
        <begin position="218"/>
        <end position="293"/>
    </location>
</feature>
<dbReference type="PANTHER" id="PTHR32114">
    <property type="entry name" value="ABC TRANSPORTER ABCH.3"/>
    <property type="match status" value="1"/>
</dbReference>
<sequence length="690" mass="78534">MIFRRLTLQNFRQFYGCHTIEFAGTGKANVTVIHGANGAGKTTLLNAFTWLLYEATSPDFEDAERLECERTFAELQAGSDLEVMVELTFEDRGLTYMIKRSMLITKDSEGARRPRPTVLIVRFAEEFGEFREPSNPQNFIEHLLPPALYPFFFFNGERIERLAGEGAWKEVESGLKVLLDLELFDRAISHLEGDTSRRLRDEITNHSGNEGLQVKQERNGLEAQLAKRQSELDQYQVNLVAYLEEREAIDAKLSAMPELARHQAERKAVEADVVRVKQELIEAKQEIARQVSRDGYLILARPVLASAQELLEQAHQAGQLPIKIKRQFVDELLESGVCICKRDLIKESPPYESVLAWRNLAASEALEAAVTVTKSEIPALLERRERSLKEVDRLQEKREVLRRELRTLGERADELSTLIKKNEHGEDQGKLEDRRTKLDEDSNKVRIEIKLAQSAIADIQEQLKAVDQKLKNIAKVDEAAKLAESRLQSVTNVASALRKIRELRHDDLRNDLSERVGAIWSRISVKDYRAELDADYHLRLTKPVGSSMEPVRGASTGEKQILSLAFIGSLADKARETYEHHGAQEGALFLGGLYPIVMDSAFGNLESEYRREVASGIPSLAPQVIILVSETQWRNEVEQELDARIGRQYILRLATQKKKGRPIRLRNRDYEYILETSDMFDSTNVMEVTQ</sequence>
<dbReference type="InterPro" id="IPR038729">
    <property type="entry name" value="Rad50/SbcC_AAA"/>
</dbReference>
<evidence type="ECO:0000313" key="4">
    <source>
        <dbReference type="Proteomes" id="UP001596091"/>
    </source>
</evidence>
<proteinExistence type="predicted"/>
<dbReference type="RefSeq" id="WP_263332122.1">
    <property type="nucleotide sequence ID" value="NZ_JAGSYH010000001.1"/>
</dbReference>
<gene>
    <name evidence="3" type="ORF">ACFPT7_22110</name>
</gene>
<protein>
    <submittedName>
        <fullName evidence="3">AAA family ATPase</fullName>
    </submittedName>
</protein>
<dbReference type="PANTHER" id="PTHR32114:SF2">
    <property type="entry name" value="ABC TRANSPORTER ABCH.3"/>
    <property type="match status" value="1"/>
</dbReference>
<dbReference type="InterPro" id="IPR027417">
    <property type="entry name" value="P-loop_NTPase"/>
</dbReference>
<feature type="domain" description="Rad50/SbcC-type AAA" evidence="2">
    <location>
        <begin position="5"/>
        <end position="245"/>
    </location>
</feature>
<evidence type="ECO:0000259" key="2">
    <source>
        <dbReference type="Pfam" id="PF13476"/>
    </source>
</evidence>
<keyword evidence="1" id="KW-0175">Coiled coil</keyword>
<evidence type="ECO:0000256" key="1">
    <source>
        <dbReference type="SAM" id="Coils"/>
    </source>
</evidence>
<dbReference type="EMBL" id="JBHSPH010000010">
    <property type="protein sequence ID" value="MFC5865019.1"/>
    <property type="molecule type" value="Genomic_DNA"/>
</dbReference>
<accession>A0ABW1EM74</accession>
<dbReference type="SUPFAM" id="SSF52540">
    <property type="entry name" value="P-loop containing nucleoside triphosphate hydrolases"/>
    <property type="match status" value="2"/>
</dbReference>
<feature type="coiled-coil region" evidence="1">
    <location>
        <begin position="449"/>
        <end position="476"/>
    </location>
</feature>
<keyword evidence="4" id="KW-1185">Reference proteome</keyword>